<dbReference type="AlphaFoldDB" id="A0A6J4TDJ2"/>
<dbReference type="EMBL" id="CADCVU010000212">
    <property type="protein sequence ID" value="CAA9520613.1"/>
    <property type="molecule type" value="Genomic_DNA"/>
</dbReference>
<sequence>VRVAGEDLLGVRTKLGAVAARADRGRDELGGDRPRGGVVEVLQHVVGPVRVHIPGEDHWVLHAALHQGVEDTLARGPV</sequence>
<feature type="non-terminal residue" evidence="1">
    <location>
        <position position="1"/>
    </location>
</feature>
<feature type="non-terminal residue" evidence="1">
    <location>
        <position position="78"/>
    </location>
</feature>
<accession>A0A6J4TDJ2</accession>
<evidence type="ECO:0000313" key="1">
    <source>
        <dbReference type="EMBL" id="CAA9520613.1"/>
    </source>
</evidence>
<protein>
    <submittedName>
        <fullName evidence="1">Uncharacterized protein</fullName>
    </submittedName>
</protein>
<name>A0A6J4TDJ2_9ACTN</name>
<organism evidence="1">
    <name type="scientific">uncultured Solirubrobacterales bacterium</name>
    <dbReference type="NCBI Taxonomy" id="768556"/>
    <lineage>
        <taxon>Bacteria</taxon>
        <taxon>Bacillati</taxon>
        <taxon>Actinomycetota</taxon>
        <taxon>Thermoleophilia</taxon>
        <taxon>Solirubrobacterales</taxon>
        <taxon>environmental samples</taxon>
    </lineage>
</organism>
<gene>
    <name evidence="1" type="ORF">AVDCRST_MAG45-2474</name>
</gene>
<proteinExistence type="predicted"/>
<reference evidence="1" key="1">
    <citation type="submission" date="2020-02" db="EMBL/GenBank/DDBJ databases">
        <authorList>
            <person name="Meier V. D."/>
        </authorList>
    </citation>
    <scope>NUCLEOTIDE SEQUENCE</scope>
    <source>
        <strain evidence="1">AVDCRST_MAG45</strain>
    </source>
</reference>